<sequence>MRETVLMKGETATLVIVTANGQTEVLDGEDEVIESHKDDRHEAILARYLAQGWEIEEDGP</sequence>
<name>A0A1I4BUX3_9PROT</name>
<dbReference type="RefSeq" id="WP_092961000.1">
    <property type="nucleotide sequence ID" value="NZ_FOSQ01000006.1"/>
</dbReference>
<organism evidence="1 2">
    <name type="scientific">Falsiroseomonas stagni DSM 19981</name>
    <dbReference type="NCBI Taxonomy" id="1123062"/>
    <lineage>
        <taxon>Bacteria</taxon>
        <taxon>Pseudomonadati</taxon>
        <taxon>Pseudomonadota</taxon>
        <taxon>Alphaproteobacteria</taxon>
        <taxon>Acetobacterales</taxon>
        <taxon>Roseomonadaceae</taxon>
        <taxon>Falsiroseomonas</taxon>
    </lineage>
</organism>
<keyword evidence="2" id="KW-1185">Reference proteome</keyword>
<evidence type="ECO:0000313" key="2">
    <source>
        <dbReference type="Proteomes" id="UP000199473"/>
    </source>
</evidence>
<accession>A0A1I4BUX3</accession>
<evidence type="ECO:0000313" key="1">
    <source>
        <dbReference type="EMBL" id="SFK72455.1"/>
    </source>
</evidence>
<protein>
    <submittedName>
        <fullName evidence="1">Uncharacterized protein</fullName>
    </submittedName>
</protein>
<reference evidence="1 2" key="1">
    <citation type="submission" date="2016-10" db="EMBL/GenBank/DDBJ databases">
        <authorList>
            <person name="de Groot N.N."/>
        </authorList>
    </citation>
    <scope>NUCLEOTIDE SEQUENCE [LARGE SCALE GENOMIC DNA]</scope>
    <source>
        <strain evidence="1 2">DSM 19981</strain>
    </source>
</reference>
<dbReference type="AlphaFoldDB" id="A0A1I4BUX3"/>
<dbReference type="OrthoDB" id="7276001at2"/>
<proteinExistence type="predicted"/>
<dbReference type="EMBL" id="FOSQ01000006">
    <property type="protein sequence ID" value="SFK72455.1"/>
    <property type="molecule type" value="Genomic_DNA"/>
</dbReference>
<dbReference type="Proteomes" id="UP000199473">
    <property type="component" value="Unassembled WGS sequence"/>
</dbReference>
<gene>
    <name evidence="1" type="ORF">SAMN02745775_106154</name>
</gene>